<gene>
    <name evidence="1" type="ORF">BROSI_A2383</name>
</gene>
<accession>A0ABQ0JYN6</accession>
<dbReference type="Proteomes" id="UP000032309">
    <property type="component" value="Unassembled WGS sequence"/>
</dbReference>
<protein>
    <submittedName>
        <fullName evidence="1">Uncharacterized protein</fullName>
    </submittedName>
</protein>
<evidence type="ECO:0000313" key="2">
    <source>
        <dbReference type="Proteomes" id="UP000032309"/>
    </source>
</evidence>
<dbReference type="EMBL" id="BAFN01000001">
    <property type="protein sequence ID" value="GAN33849.1"/>
    <property type="molecule type" value="Genomic_DNA"/>
</dbReference>
<name>A0ABQ0JYN6_9BACT</name>
<sequence>MTATTIKKTISLPENLAREAKMIAEEEGGRP</sequence>
<evidence type="ECO:0000313" key="1">
    <source>
        <dbReference type="EMBL" id="GAN33849.1"/>
    </source>
</evidence>
<reference evidence="2" key="1">
    <citation type="journal article" date="2015" name="Genome Announc.">
        <title>Draft Genome Sequence of an Anaerobic Ammonium-Oxidizing Bacterium, "Candidatus Brocadia sinica".</title>
        <authorList>
            <person name="Oshiki M."/>
            <person name="Shinyako-Hata K."/>
            <person name="Satoh H."/>
            <person name="Okabe S."/>
        </authorList>
    </citation>
    <scope>NUCLEOTIDE SEQUENCE [LARGE SCALE GENOMIC DNA]</scope>
    <source>
        <strain evidence="2">JPN1</strain>
    </source>
</reference>
<comment type="caution">
    <text evidence="1">The sequence shown here is derived from an EMBL/GenBank/DDBJ whole genome shotgun (WGS) entry which is preliminary data.</text>
</comment>
<keyword evidence="2" id="KW-1185">Reference proteome</keyword>
<organism evidence="1 2">
    <name type="scientific">Candidatus Brocadia sinica JPN1</name>
    <dbReference type="NCBI Taxonomy" id="1197129"/>
    <lineage>
        <taxon>Bacteria</taxon>
        <taxon>Pseudomonadati</taxon>
        <taxon>Planctomycetota</taxon>
        <taxon>Candidatus Brocadiia</taxon>
        <taxon>Candidatus Brocadiales</taxon>
        <taxon>Candidatus Brocadiaceae</taxon>
        <taxon>Candidatus Brocadia</taxon>
    </lineage>
</organism>
<proteinExistence type="predicted"/>